<dbReference type="GO" id="GO:0047440">
    <property type="term" value="F:2-dehydro-3-deoxy-D-pentonate aldolase activity"/>
    <property type="evidence" value="ECO:0007669"/>
    <property type="project" value="UniProtKB-EC"/>
</dbReference>
<dbReference type="GO" id="GO:0008840">
    <property type="term" value="F:4-hydroxy-tetrahydrodipicolinate synthase activity"/>
    <property type="evidence" value="ECO:0007669"/>
    <property type="project" value="TreeGrafter"/>
</dbReference>
<reference evidence="2" key="1">
    <citation type="submission" date="2019-08" db="EMBL/GenBank/DDBJ databases">
        <authorList>
            <person name="Kucharzyk K."/>
            <person name="Murdoch R.W."/>
            <person name="Higgins S."/>
            <person name="Loffler F."/>
        </authorList>
    </citation>
    <scope>NUCLEOTIDE SEQUENCE</scope>
</reference>
<sequence length="302" mass="32938">MLKTFRGVITASVTPFQQDRDVDGGAMAALMRYYEEHGLCGAFICSSSGEYYAMTDFQRESAVRSAVKAGTNLTVLAQISADRADEAILRAKRMADAGADAVVAQPPRFLDYTPDELYRFFTEIADKASVPLLLYNHLMRLNNKLMLPLLKRLSVHENIFALKDTHNDAERMRTIAGDLPGMLVYAGGDALAGVAASNGAYLLNALSAIAPEAMCALFAAGQRGDVETVNRIQAMINDLSNIFRMIPTETPSITSFSGSLRAVLHRRGLVGMQCAQYGVDISSEQIDSISSFAEQCCLQWKD</sequence>
<dbReference type="PANTHER" id="PTHR12128">
    <property type="entry name" value="DIHYDRODIPICOLINATE SYNTHASE"/>
    <property type="match status" value="1"/>
</dbReference>
<evidence type="ECO:0000256" key="1">
    <source>
        <dbReference type="ARBA" id="ARBA00023239"/>
    </source>
</evidence>
<dbReference type="CDD" id="cd00408">
    <property type="entry name" value="DHDPS-like"/>
    <property type="match status" value="1"/>
</dbReference>
<dbReference type="SUPFAM" id="SSF51569">
    <property type="entry name" value="Aldolase"/>
    <property type="match status" value="1"/>
</dbReference>
<dbReference type="InterPro" id="IPR013785">
    <property type="entry name" value="Aldolase_TIM"/>
</dbReference>
<dbReference type="EC" id="4.1.2.28" evidence="2"/>
<organism evidence="2">
    <name type="scientific">bioreactor metagenome</name>
    <dbReference type="NCBI Taxonomy" id="1076179"/>
    <lineage>
        <taxon>unclassified sequences</taxon>
        <taxon>metagenomes</taxon>
        <taxon>ecological metagenomes</taxon>
    </lineage>
</organism>
<keyword evidence="1 2" id="KW-0456">Lyase</keyword>
<protein>
    <submittedName>
        <fullName evidence="2">Putative 2-dehydro-3-deoxy-D-pentonate aldolase YjhH</fullName>
        <ecNumber evidence="2">4.1.2.28</ecNumber>
    </submittedName>
</protein>
<dbReference type="AlphaFoldDB" id="A0A645AFZ1"/>
<dbReference type="InterPro" id="IPR002220">
    <property type="entry name" value="DapA-like"/>
</dbReference>
<comment type="caution">
    <text evidence="2">The sequence shown here is derived from an EMBL/GenBank/DDBJ whole genome shotgun (WGS) entry which is preliminary data.</text>
</comment>
<dbReference type="SMART" id="SM01130">
    <property type="entry name" value="DHDPS"/>
    <property type="match status" value="1"/>
</dbReference>
<evidence type="ECO:0000313" key="2">
    <source>
        <dbReference type="EMBL" id="MPM52125.1"/>
    </source>
</evidence>
<dbReference type="PANTHER" id="PTHR12128:SF66">
    <property type="entry name" value="4-HYDROXY-2-OXOGLUTARATE ALDOLASE, MITOCHONDRIAL"/>
    <property type="match status" value="1"/>
</dbReference>
<dbReference type="Gene3D" id="3.20.20.70">
    <property type="entry name" value="Aldolase class I"/>
    <property type="match status" value="1"/>
</dbReference>
<gene>
    <name evidence="2" type="primary">yjhH_5</name>
    <name evidence="2" type="ORF">SDC9_98881</name>
</gene>
<dbReference type="Pfam" id="PF00701">
    <property type="entry name" value="DHDPS"/>
    <property type="match status" value="1"/>
</dbReference>
<dbReference type="EMBL" id="VSSQ01013722">
    <property type="protein sequence ID" value="MPM52125.1"/>
    <property type="molecule type" value="Genomic_DNA"/>
</dbReference>
<proteinExistence type="predicted"/>
<name>A0A645AFZ1_9ZZZZ</name>
<accession>A0A645AFZ1</accession>